<organism evidence="3 4">
    <name type="scientific">Nitrosomonas oligotropha</name>
    <dbReference type="NCBI Taxonomy" id="42354"/>
    <lineage>
        <taxon>Bacteria</taxon>
        <taxon>Pseudomonadati</taxon>
        <taxon>Pseudomonadota</taxon>
        <taxon>Betaproteobacteria</taxon>
        <taxon>Nitrosomonadales</taxon>
        <taxon>Nitrosomonadaceae</taxon>
        <taxon>Nitrosomonas</taxon>
    </lineage>
</organism>
<evidence type="ECO:0000313" key="3">
    <source>
        <dbReference type="EMBL" id="SEO34503.1"/>
    </source>
</evidence>
<evidence type="ECO:0000259" key="2">
    <source>
        <dbReference type="Pfam" id="PF07589"/>
    </source>
</evidence>
<dbReference type="EMBL" id="FODO01000008">
    <property type="protein sequence ID" value="SEO34503.1"/>
    <property type="molecule type" value="Genomic_DNA"/>
</dbReference>
<feature type="chain" id="PRO_5011531310" evidence="1">
    <location>
        <begin position="24"/>
        <end position="213"/>
    </location>
</feature>
<sequence>MNKKILANITTLVILGAASSAYAALTPDSYNMLNGNTGSYNYWDETYSGAGCVTCDNAALSGGRGDLTDGIIATDNWFVTEAPAGNGPYVGWTLDPTITFHWNAPVNVSSVTFHFDDSNGSGGVSAPASVDVNGINFLISDPAGSAPFAFVANGLSFTGNDLAVTIHRSHAWVFLSEVEFNVTPVPEPETYAMLLAGLGLVGFAIRRRKAAAV</sequence>
<dbReference type="OrthoDB" id="9152691at2"/>
<proteinExistence type="predicted"/>
<dbReference type="NCBIfam" id="NF035944">
    <property type="entry name" value="PEPxxWA-CTERM"/>
    <property type="match status" value="1"/>
</dbReference>
<evidence type="ECO:0000256" key="1">
    <source>
        <dbReference type="SAM" id="SignalP"/>
    </source>
</evidence>
<reference evidence="4" key="1">
    <citation type="submission" date="2016-10" db="EMBL/GenBank/DDBJ databases">
        <authorList>
            <person name="Varghese N."/>
            <person name="Submissions S."/>
        </authorList>
    </citation>
    <scope>NUCLEOTIDE SEQUENCE [LARGE SCALE GENOMIC DNA]</scope>
    <source>
        <strain evidence="4">Nm76</strain>
    </source>
</reference>
<keyword evidence="4" id="KW-1185">Reference proteome</keyword>
<evidence type="ECO:0000313" key="4">
    <source>
        <dbReference type="Proteomes" id="UP000198814"/>
    </source>
</evidence>
<keyword evidence="1" id="KW-0732">Signal</keyword>
<dbReference type="RefSeq" id="WP_090317631.1">
    <property type="nucleotide sequence ID" value="NZ_FNOE01000007.1"/>
</dbReference>
<dbReference type="NCBIfam" id="NF038126">
    <property type="entry name" value="PEP_CTERM_FxDxF"/>
    <property type="match status" value="1"/>
</dbReference>
<dbReference type="Gene3D" id="2.60.120.1190">
    <property type="match status" value="1"/>
</dbReference>
<protein>
    <submittedName>
        <fullName evidence="3">PEP-CTERM protein-sorting domain-containing protein</fullName>
    </submittedName>
</protein>
<dbReference type="NCBIfam" id="TIGR02595">
    <property type="entry name" value="PEP_CTERM"/>
    <property type="match status" value="1"/>
</dbReference>
<gene>
    <name evidence="3" type="ORF">SAMN05216333_10884</name>
</gene>
<dbReference type="InterPro" id="IPR013424">
    <property type="entry name" value="Ice-binding_C"/>
</dbReference>
<name>A0A1H8NYQ5_9PROT</name>
<dbReference type="Proteomes" id="UP000198814">
    <property type="component" value="Unassembled WGS sequence"/>
</dbReference>
<dbReference type="Pfam" id="PF07589">
    <property type="entry name" value="PEP-CTERM"/>
    <property type="match status" value="1"/>
</dbReference>
<feature type="domain" description="Ice-binding protein C-terminal" evidence="2">
    <location>
        <begin position="184"/>
        <end position="208"/>
    </location>
</feature>
<feature type="signal peptide" evidence="1">
    <location>
        <begin position="1"/>
        <end position="23"/>
    </location>
</feature>
<accession>A0A1H8NYQ5</accession>
<dbReference type="AlphaFoldDB" id="A0A1H8NYQ5"/>